<proteinExistence type="predicted"/>
<dbReference type="Proteomes" id="UP000192758">
    <property type="component" value="Unassembled WGS sequence"/>
</dbReference>
<name>A0A1W0E329_9MICR</name>
<accession>A0A1W0E329</accession>
<gene>
    <name evidence="1" type="ORF">EHP00_2398</name>
</gene>
<reference evidence="1 2" key="1">
    <citation type="journal article" date="2017" name="Environ. Microbiol.">
        <title>Decay of the glycolytic pathway and adaptation to intranuclear parasitism within Enterocytozoonidae microsporidia.</title>
        <authorList>
            <person name="Wiredu Boakye D."/>
            <person name="Jaroenlak P."/>
            <person name="Prachumwat A."/>
            <person name="Williams T.A."/>
            <person name="Bateman K.S."/>
            <person name="Itsathitphaisarn O."/>
            <person name="Sritunyalucksana K."/>
            <person name="Paszkiewicz K.H."/>
            <person name="Moore K.A."/>
            <person name="Stentiford G.D."/>
            <person name="Williams B.A."/>
        </authorList>
    </citation>
    <scope>NUCLEOTIDE SEQUENCE [LARGE SCALE GENOMIC DNA]</scope>
    <source>
        <strain evidence="1 2">TH1</strain>
    </source>
</reference>
<organism evidence="1 2">
    <name type="scientific">Ecytonucleospora hepatopenaei</name>
    <dbReference type="NCBI Taxonomy" id="646526"/>
    <lineage>
        <taxon>Eukaryota</taxon>
        <taxon>Fungi</taxon>
        <taxon>Fungi incertae sedis</taxon>
        <taxon>Microsporidia</taxon>
        <taxon>Enterocytozoonidae</taxon>
        <taxon>Ecytonucleospora</taxon>
    </lineage>
</organism>
<sequence>MMYGFINDILYLNTDNNYVFVECIHKQKRQCDSSFVLYINGIDKTLEYAFYEEYFRNDTLQWIFKIHNTHNNINDNNFNNNLYNIFDNILNNNIIYSSYFSINELFNNICIIDDNINDNDLYNNISDNNLYKQNIIQKCMVINSIAFLLIKKYNIDNISNLNNIILYIYINGNGIIANMNEILEYTLDYNIDGNNNINSNNLNKNSNSNINKNSNSNLNNSNNLQEVIKEKILLFYNENIKIN</sequence>
<evidence type="ECO:0000313" key="2">
    <source>
        <dbReference type="Proteomes" id="UP000192758"/>
    </source>
</evidence>
<protein>
    <submittedName>
        <fullName evidence="1">Uncharacterized protein</fullName>
    </submittedName>
</protein>
<dbReference type="EMBL" id="MNPJ01000027">
    <property type="protein sequence ID" value="OQS53640.1"/>
    <property type="molecule type" value="Genomic_DNA"/>
</dbReference>
<comment type="caution">
    <text evidence="1">The sequence shown here is derived from an EMBL/GenBank/DDBJ whole genome shotgun (WGS) entry which is preliminary data.</text>
</comment>
<evidence type="ECO:0000313" key="1">
    <source>
        <dbReference type="EMBL" id="OQS53640.1"/>
    </source>
</evidence>
<keyword evidence="2" id="KW-1185">Reference proteome</keyword>
<dbReference type="AlphaFoldDB" id="A0A1W0E329"/>
<dbReference type="VEuPathDB" id="MicrosporidiaDB:EHP00_2398"/>